<gene>
    <name evidence="16" type="ORF">N7469_003866</name>
</gene>
<evidence type="ECO:0000256" key="4">
    <source>
        <dbReference type="ARBA" id="ARBA00019599"/>
    </source>
</evidence>
<evidence type="ECO:0000256" key="1">
    <source>
        <dbReference type="ARBA" id="ARBA00004623"/>
    </source>
</evidence>
<dbReference type="SMART" id="SM00220">
    <property type="entry name" value="S_TKc"/>
    <property type="match status" value="1"/>
</dbReference>
<evidence type="ECO:0000256" key="6">
    <source>
        <dbReference type="ARBA" id="ARBA00022679"/>
    </source>
</evidence>
<dbReference type="Gene3D" id="1.10.510.10">
    <property type="entry name" value="Transferase(Phosphotransferase) domain 1"/>
    <property type="match status" value="1"/>
</dbReference>
<dbReference type="InterPro" id="IPR011990">
    <property type="entry name" value="TPR-like_helical_dom_sf"/>
</dbReference>
<evidence type="ECO:0000256" key="8">
    <source>
        <dbReference type="ARBA" id="ARBA00022777"/>
    </source>
</evidence>
<accession>A0A9W9TQP2</accession>
<dbReference type="PANTHER" id="PTHR24348:SF22">
    <property type="entry name" value="NON-SPECIFIC SERINE_THREONINE PROTEIN KINASE"/>
    <property type="match status" value="1"/>
</dbReference>
<dbReference type="GO" id="GO:0010506">
    <property type="term" value="P:regulation of autophagy"/>
    <property type="evidence" value="ECO:0007669"/>
    <property type="project" value="InterPro"/>
</dbReference>
<dbReference type="Pfam" id="PF13424">
    <property type="entry name" value="TPR_12"/>
    <property type="match status" value="2"/>
</dbReference>
<comment type="subcellular location">
    <subcellularLocation>
        <location evidence="1">Preautophagosomal structure membrane</location>
        <topology evidence="1">Peripheral membrane protein</topology>
    </subcellularLocation>
</comment>
<dbReference type="SUPFAM" id="SSF56112">
    <property type="entry name" value="Protein kinase-like (PK-like)"/>
    <property type="match status" value="1"/>
</dbReference>
<evidence type="ECO:0000256" key="14">
    <source>
        <dbReference type="SAM" id="MobiDB-lite"/>
    </source>
</evidence>
<proteinExistence type="predicted"/>
<feature type="domain" description="Protein kinase" evidence="15">
    <location>
        <begin position="47"/>
        <end position="319"/>
    </location>
</feature>
<dbReference type="InterPro" id="IPR011009">
    <property type="entry name" value="Kinase-like_dom_sf"/>
</dbReference>
<reference evidence="16" key="2">
    <citation type="journal article" date="2023" name="IMA Fungus">
        <title>Comparative genomic study of the Penicillium genus elucidates a diverse pangenome and 15 lateral gene transfer events.</title>
        <authorList>
            <person name="Petersen C."/>
            <person name="Sorensen T."/>
            <person name="Nielsen M.R."/>
            <person name="Sondergaard T.E."/>
            <person name="Sorensen J.L."/>
            <person name="Fitzpatrick D.A."/>
            <person name="Frisvad J.C."/>
            <person name="Nielsen K.L."/>
        </authorList>
    </citation>
    <scope>NUCLEOTIDE SEQUENCE</scope>
    <source>
        <strain evidence="16">IBT 23319</strain>
    </source>
</reference>
<dbReference type="SMART" id="SM00028">
    <property type="entry name" value="TPR"/>
    <property type="match status" value="4"/>
</dbReference>
<keyword evidence="6" id="KW-0808">Transferase</keyword>
<dbReference type="GeneID" id="81381953"/>
<protein>
    <recommendedName>
        <fullName evidence="3">Serine/threonine-protein kinase ATG1</fullName>
        <ecNumber evidence="2">2.7.11.1</ecNumber>
    </recommendedName>
    <alternativeName>
        <fullName evidence="11">Autophagy-related protein 1</fullName>
    </alternativeName>
    <alternativeName>
        <fullName evidence="4">Serine/threonine-protein kinase atg1</fullName>
    </alternativeName>
</protein>
<dbReference type="GO" id="GO:0005524">
    <property type="term" value="F:ATP binding"/>
    <property type="evidence" value="ECO:0007669"/>
    <property type="project" value="UniProtKB-KW"/>
</dbReference>
<dbReference type="RefSeq" id="XP_056502198.1">
    <property type="nucleotide sequence ID" value="XM_056642786.1"/>
</dbReference>
<feature type="compositionally biased region" description="Polar residues" evidence="14">
    <location>
        <begin position="381"/>
        <end position="403"/>
    </location>
</feature>
<reference evidence="16" key="1">
    <citation type="submission" date="2022-11" db="EMBL/GenBank/DDBJ databases">
        <authorList>
            <person name="Petersen C."/>
        </authorList>
    </citation>
    <scope>NUCLEOTIDE SEQUENCE</scope>
    <source>
        <strain evidence="16">IBT 23319</strain>
    </source>
</reference>
<evidence type="ECO:0000256" key="5">
    <source>
        <dbReference type="ARBA" id="ARBA00022527"/>
    </source>
</evidence>
<evidence type="ECO:0000256" key="11">
    <source>
        <dbReference type="ARBA" id="ARBA00030237"/>
    </source>
</evidence>
<comment type="caution">
    <text evidence="16">The sequence shown here is derived from an EMBL/GenBank/DDBJ whole genome shotgun (WGS) entry which is preliminary data.</text>
</comment>
<keyword evidence="17" id="KW-1185">Reference proteome</keyword>
<dbReference type="PROSITE" id="PS50011">
    <property type="entry name" value="PROTEIN_KINASE_DOM"/>
    <property type="match status" value="1"/>
</dbReference>
<feature type="region of interest" description="Disordered" evidence="14">
    <location>
        <begin position="329"/>
        <end position="431"/>
    </location>
</feature>
<evidence type="ECO:0000256" key="2">
    <source>
        <dbReference type="ARBA" id="ARBA00012513"/>
    </source>
</evidence>
<dbReference type="PANTHER" id="PTHR24348">
    <property type="entry name" value="SERINE/THREONINE-PROTEIN KINASE UNC-51-RELATED"/>
    <property type="match status" value="1"/>
</dbReference>
<dbReference type="InterPro" id="IPR045269">
    <property type="entry name" value="Atg1-like"/>
</dbReference>
<dbReference type="InterPro" id="IPR008271">
    <property type="entry name" value="Ser/Thr_kinase_AS"/>
</dbReference>
<dbReference type="Gene3D" id="1.25.40.10">
    <property type="entry name" value="Tetratricopeptide repeat domain"/>
    <property type="match status" value="2"/>
</dbReference>
<evidence type="ECO:0000256" key="7">
    <source>
        <dbReference type="ARBA" id="ARBA00022741"/>
    </source>
</evidence>
<keyword evidence="5" id="KW-0723">Serine/threonine-protein kinase</keyword>
<dbReference type="Proteomes" id="UP001147733">
    <property type="component" value="Unassembled WGS sequence"/>
</dbReference>
<sequence>MQPALPDLVADTRFRVEFGDGSIQRFTFRSSTLNGKYVRREEKADEWKGEKELGRGTYGSVWLHRCLTSEGPAELQAVKKVNKRSLSNAGISYVKELETIAKFSQAKYRGLFVEYYGWYENDNSVFIAMEYIQNGDLASYLKAPLPEHQAREIAFQVAEGLENLHENKYVHRDIKPENIFVVQGSPDWSVKIGDFGFSKRMTEGSYLQSRVGTELYLAPEVKDIFPPEMEGTSATFSFSEKIDIWSLGILTFYMVFHEHPFTFKKPRELRKYIDGGPFPFPTSSPQQISQDCVNFISSTLARAASERLSAHDALDSDWMKQRSSEISSGLNDLKITTDSPSISSDSSSQDERDSPPPRKPAKEPSHKANLELPSKRAAPQKRNSALKNSTSSWIRSLFTTTSKSRSEDSPSPPPQKSTRKERQRYDGDPGFEASDKYFKALDLIGADDPGAAVPLLRDALSTQQGFLGYRHDSTLETHFVLARTIFQTGDYEESEALFIRTVKYRKDVYGSNSEKTFEALQWLGIVQDLQHKCEEALVAFKEALKGREILHGPEHPFTCEALKQVGRTLLNLERPIEAEKIFLRLIKIQQNTLGRTHKDTLETLRRLASSYYRQGRFDDALAAYARLLKRQGGARKSRNPEILDCMQWMGILYYKLSDFGNAENILRMTAAGHREAFGLGHEETLRSLWWLAISLNSQKKYDDEIEVRKSIVGGKAKLLGETHAETFKASDELEAVYEKARKR</sequence>
<dbReference type="EMBL" id="JAPQKT010000003">
    <property type="protein sequence ID" value="KAJ5234698.1"/>
    <property type="molecule type" value="Genomic_DNA"/>
</dbReference>
<keyword evidence="8" id="KW-0418">Kinase</keyword>
<evidence type="ECO:0000313" key="17">
    <source>
        <dbReference type="Proteomes" id="UP001147733"/>
    </source>
</evidence>
<dbReference type="SUPFAM" id="SSF48452">
    <property type="entry name" value="TPR-like"/>
    <property type="match status" value="1"/>
</dbReference>
<keyword evidence="10" id="KW-0072">Autophagy</keyword>
<dbReference type="EC" id="2.7.11.1" evidence="2"/>
<feature type="compositionally biased region" description="Basic and acidic residues" evidence="14">
    <location>
        <begin position="349"/>
        <end position="369"/>
    </location>
</feature>
<dbReference type="InterPro" id="IPR000719">
    <property type="entry name" value="Prot_kinase_dom"/>
</dbReference>
<evidence type="ECO:0000256" key="10">
    <source>
        <dbReference type="ARBA" id="ARBA00023006"/>
    </source>
</evidence>
<dbReference type="GO" id="GO:0005776">
    <property type="term" value="C:autophagosome"/>
    <property type="evidence" value="ECO:0007669"/>
    <property type="project" value="TreeGrafter"/>
</dbReference>
<feature type="compositionally biased region" description="Basic and acidic residues" evidence="14">
    <location>
        <begin position="418"/>
        <end position="431"/>
    </location>
</feature>
<dbReference type="Pfam" id="PF00069">
    <property type="entry name" value="Pkinase"/>
    <property type="match status" value="1"/>
</dbReference>
<dbReference type="GO" id="GO:0004674">
    <property type="term" value="F:protein serine/threonine kinase activity"/>
    <property type="evidence" value="ECO:0007669"/>
    <property type="project" value="UniProtKB-KW"/>
</dbReference>
<evidence type="ECO:0000259" key="15">
    <source>
        <dbReference type="PROSITE" id="PS50011"/>
    </source>
</evidence>
<keyword evidence="9" id="KW-0067">ATP-binding</keyword>
<evidence type="ECO:0000256" key="13">
    <source>
        <dbReference type="ARBA" id="ARBA00048679"/>
    </source>
</evidence>
<keyword evidence="7" id="KW-0547">Nucleotide-binding</keyword>
<comment type="catalytic activity">
    <reaction evidence="12">
        <text>L-threonyl-[protein] + ATP = O-phospho-L-threonyl-[protein] + ADP + H(+)</text>
        <dbReference type="Rhea" id="RHEA:46608"/>
        <dbReference type="Rhea" id="RHEA-COMP:11060"/>
        <dbReference type="Rhea" id="RHEA-COMP:11605"/>
        <dbReference type="ChEBI" id="CHEBI:15378"/>
        <dbReference type="ChEBI" id="CHEBI:30013"/>
        <dbReference type="ChEBI" id="CHEBI:30616"/>
        <dbReference type="ChEBI" id="CHEBI:61977"/>
        <dbReference type="ChEBI" id="CHEBI:456216"/>
        <dbReference type="EC" id="2.7.11.1"/>
    </reaction>
</comment>
<dbReference type="PROSITE" id="PS00108">
    <property type="entry name" value="PROTEIN_KINASE_ST"/>
    <property type="match status" value="1"/>
</dbReference>
<evidence type="ECO:0000256" key="12">
    <source>
        <dbReference type="ARBA" id="ARBA00047899"/>
    </source>
</evidence>
<dbReference type="GO" id="GO:0005829">
    <property type="term" value="C:cytosol"/>
    <property type="evidence" value="ECO:0007669"/>
    <property type="project" value="TreeGrafter"/>
</dbReference>
<dbReference type="GO" id="GO:0034045">
    <property type="term" value="C:phagophore assembly site membrane"/>
    <property type="evidence" value="ECO:0007669"/>
    <property type="project" value="UniProtKB-SubCell"/>
</dbReference>
<dbReference type="GO" id="GO:0000045">
    <property type="term" value="P:autophagosome assembly"/>
    <property type="evidence" value="ECO:0007669"/>
    <property type="project" value="TreeGrafter"/>
</dbReference>
<evidence type="ECO:0000256" key="3">
    <source>
        <dbReference type="ARBA" id="ARBA00018572"/>
    </source>
</evidence>
<feature type="compositionally biased region" description="Low complexity" evidence="14">
    <location>
        <begin position="338"/>
        <end position="347"/>
    </location>
</feature>
<comment type="catalytic activity">
    <reaction evidence="13">
        <text>L-seryl-[protein] + ATP = O-phospho-L-seryl-[protein] + ADP + H(+)</text>
        <dbReference type="Rhea" id="RHEA:17989"/>
        <dbReference type="Rhea" id="RHEA-COMP:9863"/>
        <dbReference type="Rhea" id="RHEA-COMP:11604"/>
        <dbReference type="ChEBI" id="CHEBI:15378"/>
        <dbReference type="ChEBI" id="CHEBI:29999"/>
        <dbReference type="ChEBI" id="CHEBI:30616"/>
        <dbReference type="ChEBI" id="CHEBI:83421"/>
        <dbReference type="ChEBI" id="CHEBI:456216"/>
        <dbReference type="EC" id="2.7.11.1"/>
    </reaction>
</comment>
<dbReference type="AlphaFoldDB" id="A0A9W9TQP2"/>
<dbReference type="InterPro" id="IPR019734">
    <property type="entry name" value="TPR_rpt"/>
</dbReference>
<name>A0A9W9TQP2_PENCI</name>
<evidence type="ECO:0000256" key="9">
    <source>
        <dbReference type="ARBA" id="ARBA00022840"/>
    </source>
</evidence>
<evidence type="ECO:0000313" key="16">
    <source>
        <dbReference type="EMBL" id="KAJ5234698.1"/>
    </source>
</evidence>
<organism evidence="16 17">
    <name type="scientific">Penicillium citrinum</name>
    <dbReference type="NCBI Taxonomy" id="5077"/>
    <lineage>
        <taxon>Eukaryota</taxon>
        <taxon>Fungi</taxon>
        <taxon>Dikarya</taxon>
        <taxon>Ascomycota</taxon>
        <taxon>Pezizomycotina</taxon>
        <taxon>Eurotiomycetes</taxon>
        <taxon>Eurotiomycetidae</taxon>
        <taxon>Eurotiales</taxon>
        <taxon>Aspergillaceae</taxon>
        <taxon>Penicillium</taxon>
    </lineage>
</organism>
<dbReference type="OrthoDB" id="10252171at2759"/>